<keyword evidence="3" id="KW-1185">Reference proteome</keyword>
<dbReference type="EMBL" id="BJNY01000023">
    <property type="protein sequence ID" value="GED07610.1"/>
    <property type="molecule type" value="Genomic_DNA"/>
</dbReference>
<proteinExistence type="predicted"/>
<dbReference type="AlphaFoldDB" id="A0A4Y4DW06"/>
<keyword evidence="1" id="KW-1133">Transmembrane helix</keyword>
<sequence length="42" mass="4665">MNNELNHQNQEAKTAATKKYLRSAIMLILGIAAAYVVTTFLL</sequence>
<evidence type="ECO:0000313" key="2">
    <source>
        <dbReference type="EMBL" id="GED07610.1"/>
    </source>
</evidence>
<gene>
    <name evidence="2" type="ORF">AUR04nite_31420</name>
</gene>
<protein>
    <submittedName>
        <fullName evidence="2">Uncharacterized protein</fullName>
    </submittedName>
</protein>
<evidence type="ECO:0000313" key="3">
    <source>
        <dbReference type="Proteomes" id="UP000316612"/>
    </source>
</evidence>
<reference evidence="2 3" key="1">
    <citation type="submission" date="2019-06" db="EMBL/GenBank/DDBJ databases">
        <title>Whole genome shotgun sequence of Glutamicibacter uratoxydans NBRC 15515.</title>
        <authorList>
            <person name="Hosoyama A."/>
            <person name="Uohara A."/>
            <person name="Ohji S."/>
            <person name="Ichikawa N."/>
        </authorList>
    </citation>
    <scope>NUCLEOTIDE SEQUENCE [LARGE SCALE GENOMIC DNA]</scope>
    <source>
        <strain evidence="2 3">NBRC 15515</strain>
    </source>
</reference>
<evidence type="ECO:0000256" key="1">
    <source>
        <dbReference type="SAM" id="Phobius"/>
    </source>
</evidence>
<name>A0A4Y4DW06_GLUUR</name>
<keyword evidence="1" id="KW-0812">Transmembrane</keyword>
<keyword evidence="1" id="KW-0472">Membrane</keyword>
<accession>A0A4Y4DW06</accession>
<dbReference type="RefSeq" id="WP_281285136.1">
    <property type="nucleotide sequence ID" value="NZ_BAAAJL010000004.1"/>
</dbReference>
<dbReference type="Proteomes" id="UP000316612">
    <property type="component" value="Unassembled WGS sequence"/>
</dbReference>
<organism evidence="2 3">
    <name type="scientific">Glutamicibacter uratoxydans</name>
    <name type="common">Arthrobacter uratoxydans</name>
    <dbReference type="NCBI Taxonomy" id="43667"/>
    <lineage>
        <taxon>Bacteria</taxon>
        <taxon>Bacillati</taxon>
        <taxon>Actinomycetota</taxon>
        <taxon>Actinomycetes</taxon>
        <taxon>Micrococcales</taxon>
        <taxon>Micrococcaceae</taxon>
        <taxon>Glutamicibacter</taxon>
    </lineage>
</organism>
<feature type="transmembrane region" description="Helical" evidence="1">
    <location>
        <begin position="20"/>
        <end position="41"/>
    </location>
</feature>
<comment type="caution">
    <text evidence="2">The sequence shown here is derived from an EMBL/GenBank/DDBJ whole genome shotgun (WGS) entry which is preliminary data.</text>
</comment>